<evidence type="ECO:0000313" key="2">
    <source>
        <dbReference type="Proteomes" id="UP000298381"/>
    </source>
</evidence>
<keyword evidence="2" id="KW-1185">Reference proteome</keyword>
<protein>
    <submittedName>
        <fullName evidence="1">Uncharacterized protein</fullName>
    </submittedName>
</protein>
<comment type="caution">
    <text evidence="1">The sequence shown here is derived from an EMBL/GenBank/DDBJ whole genome shotgun (WGS) entry which is preliminary data.</text>
</comment>
<accession>A0A4Z0D379</accession>
<dbReference type="RefSeq" id="WP_135270973.1">
    <property type="nucleotide sequence ID" value="NZ_SRIB01000006.1"/>
</dbReference>
<organism evidence="1 2">
    <name type="scientific">Soehngenia longivitae</name>
    <dbReference type="NCBI Taxonomy" id="2562294"/>
    <lineage>
        <taxon>Bacteria</taxon>
        <taxon>Bacillati</taxon>
        <taxon>Bacillota</taxon>
        <taxon>Tissierellia</taxon>
        <taxon>Tissierellales</taxon>
        <taxon>Tissierellaceae</taxon>
        <taxon>Soehngenia</taxon>
    </lineage>
</organism>
<reference evidence="1 2" key="1">
    <citation type="submission" date="2019-03" db="EMBL/GenBank/DDBJ databases">
        <title>Draft genome sequence data and analysis of a Fermenting Bacterium, Soehngenia longevitae strain 1933PT, isolated from petroleum reservoir in Azerbaijan.</title>
        <authorList>
            <person name="Grouzdev D.S."/>
            <person name="Bidzhieva S.K."/>
            <person name="Sokolova D.S."/>
            <person name="Tourova T.P."/>
            <person name="Poltaraus A.B."/>
            <person name="Nazina T.N."/>
        </authorList>
    </citation>
    <scope>NUCLEOTIDE SEQUENCE [LARGE SCALE GENOMIC DNA]</scope>
    <source>
        <strain evidence="1 2">1933P</strain>
    </source>
</reference>
<evidence type="ECO:0000313" key="1">
    <source>
        <dbReference type="EMBL" id="TFZ40200.1"/>
    </source>
</evidence>
<dbReference type="OrthoDB" id="2389766at2"/>
<dbReference type="AlphaFoldDB" id="A0A4Z0D379"/>
<dbReference type="Proteomes" id="UP000298381">
    <property type="component" value="Unassembled WGS sequence"/>
</dbReference>
<dbReference type="EMBL" id="SRIB01000006">
    <property type="protein sequence ID" value="TFZ40200.1"/>
    <property type="molecule type" value="Genomic_DNA"/>
</dbReference>
<sequence>MSITIKRNTGWQGIALKMCIKVNGEKVAMVEEQKKAEVNISRDRAYVQVTQSGIKSNEIEVEDGDIV</sequence>
<gene>
    <name evidence="1" type="ORF">E4100_05145</name>
</gene>
<name>A0A4Z0D379_9FIRM</name>
<proteinExistence type="predicted"/>